<dbReference type="AlphaFoldDB" id="A0A0L9UZ53"/>
<proteinExistence type="predicted"/>
<dbReference type="Proteomes" id="UP000053144">
    <property type="component" value="Chromosome 7"/>
</dbReference>
<gene>
    <name evidence="2" type="ORF">LR48_Vigan07g175200</name>
</gene>
<organism evidence="2 3">
    <name type="scientific">Phaseolus angularis</name>
    <name type="common">Azuki bean</name>
    <name type="synonym">Vigna angularis</name>
    <dbReference type="NCBI Taxonomy" id="3914"/>
    <lineage>
        <taxon>Eukaryota</taxon>
        <taxon>Viridiplantae</taxon>
        <taxon>Streptophyta</taxon>
        <taxon>Embryophyta</taxon>
        <taxon>Tracheophyta</taxon>
        <taxon>Spermatophyta</taxon>
        <taxon>Magnoliopsida</taxon>
        <taxon>eudicotyledons</taxon>
        <taxon>Gunneridae</taxon>
        <taxon>Pentapetalae</taxon>
        <taxon>rosids</taxon>
        <taxon>fabids</taxon>
        <taxon>Fabales</taxon>
        <taxon>Fabaceae</taxon>
        <taxon>Papilionoideae</taxon>
        <taxon>50 kb inversion clade</taxon>
        <taxon>NPAAA clade</taxon>
        <taxon>indigoferoid/millettioid clade</taxon>
        <taxon>Phaseoleae</taxon>
        <taxon>Vigna</taxon>
    </lineage>
</organism>
<evidence type="ECO:0000313" key="3">
    <source>
        <dbReference type="Proteomes" id="UP000053144"/>
    </source>
</evidence>
<dbReference type="EMBL" id="CM003377">
    <property type="protein sequence ID" value="KOM48048.1"/>
    <property type="molecule type" value="Genomic_DNA"/>
</dbReference>
<evidence type="ECO:0000256" key="1">
    <source>
        <dbReference type="SAM" id="MobiDB-lite"/>
    </source>
</evidence>
<name>A0A0L9UZ53_PHAAN</name>
<sequence length="313" mass="36945">MAAASSRPGKRPASLIREANPFGWFSDDDKRTDFIYQWGFKEVIRHKRLNIVFFRSEGFLFQEWLVKSSLTKFLELKGDCYPTLVKIPTWRTETHHGVPRLNKVDIYNNFLKDPNMIRKYDSFSTDHLTKEERMCAYVITWILLPTSEDQSLLNAEDVYLLYALQTNIHLPYVVFISRILRLQNVDIKNEITIGDNKKKVIEKLFLEHSGLRKRKEGWIFKDKVCPETDKVDPVNIDMSKYEFRPQTKFGEFVEVRFKRLDEKMPMLQKSFTKLHKKMDYSLRINAFGDTSVDDSESEKNSAYEKIVEPSETE</sequence>
<accession>A0A0L9UZ53</accession>
<feature type="region of interest" description="Disordered" evidence="1">
    <location>
        <begin position="291"/>
        <end position="313"/>
    </location>
</feature>
<dbReference type="Gramene" id="KOM48048">
    <property type="protein sequence ID" value="KOM48048"/>
    <property type="gene ID" value="LR48_Vigan07g175200"/>
</dbReference>
<reference evidence="3" key="1">
    <citation type="journal article" date="2015" name="Proc. Natl. Acad. Sci. U.S.A.">
        <title>Genome sequencing of adzuki bean (Vigna angularis) provides insight into high starch and low fat accumulation and domestication.</title>
        <authorList>
            <person name="Yang K."/>
            <person name="Tian Z."/>
            <person name="Chen C."/>
            <person name="Luo L."/>
            <person name="Zhao B."/>
            <person name="Wang Z."/>
            <person name="Yu L."/>
            <person name="Li Y."/>
            <person name="Sun Y."/>
            <person name="Li W."/>
            <person name="Chen Y."/>
            <person name="Li Y."/>
            <person name="Zhang Y."/>
            <person name="Ai D."/>
            <person name="Zhao J."/>
            <person name="Shang C."/>
            <person name="Ma Y."/>
            <person name="Wu B."/>
            <person name="Wang M."/>
            <person name="Gao L."/>
            <person name="Sun D."/>
            <person name="Zhang P."/>
            <person name="Guo F."/>
            <person name="Wang W."/>
            <person name="Li Y."/>
            <person name="Wang J."/>
            <person name="Varshney R.K."/>
            <person name="Wang J."/>
            <person name="Ling H.Q."/>
            <person name="Wan P."/>
        </authorList>
    </citation>
    <scope>NUCLEOTIDE SEQUENCE</scope>
    <source>
        <strain evidence="3">cv. Jingnong 6</strain>
    </source>
</reference>
<feature type="compositionally biased region" description="Basic and acidic residues" evidence="1">
    <location>
        <begin position="297"/>
        <end position="313"/>
    </location>
</feature>
<evidence type="ECO:0000313" key="2">
    <source>
        <dbReference type="EMBL" id="KOM48048.1"/>
    </source>
</evidence>
<protein>
    <submittedName>
        <fullName evidence="2">Uncharacterized protein</fullName>
    </submittedName>
</protein>